<protein>
    <submittedName>
        <fullName evidence="2">Nucleoside-diphosphate sugar epimerase</fullName>
    </submittedName>
</protein>
<proteinExistence type="predicted"/>
<gene>
    <name evidence="2" type="ORF">E6C64_06310</name>
</gene>
<dbReference type="Gene3D" id="3.40.50.720">
    <property type="entry name" value="NAD(P)-binding Rossmann-like Domain"/>
    <property type="match status" value="1"/>
</dbReference>
<name>A0A4S4FN43_9MICO</name>
<dbReference type="InterPro" id="IPR051604">
    <property type="entry name" value="Ergot_Alk_Oxidoreductase"/>
</dbReference>
<organism evidence="2 3">
    <name type="scientific">Naasia lichenicola</name>
    <dbReference type="NCBI Taxonomy" id="2565933"/>
    <lineage>
        <taxon>Bacteria</taxon>
        <taxon>Bacillati</taxon>
        <taxon>Actinomycetota</taxon>
        <taxon>Actinomycetes</taxon>
        <taxon>Micrococcales</taxon>
        <taxon>Microbacteriaceae</taxon>
        <taxon>Naasia</taxon>
    </lineage>
</organism>
<dbReference type="Pfam" id="PF13460">
    <property type="entry name" value="NAD_binding_10"/>
    <property type="match status" value="1"/>
</dbReference>
<evidence type="ECO:0000259" key="1">
    <source>
        <dbReference type="Pfam" id="PF13460"/>
    </source>
</evidence>
<dbReference type="InterPro" id="IPR016040">
    <property type="entry name" value="NAD(P)-bd_dom"/>
</dbReference>
<dbReference type="AlphaFoldDB" id="A0A4S4FN43"/>
<dbReference type="PANTHER" id="PTHR43162">
    <property type="match status" value="1"/>
</dbReference>
<dbReference type="OrthoDB" id="5180065at2"/>
<dbReference type="Proteomes" id="UP000309133">
    <property type="component" value="Unassembled WGS sequence"/>
</dbReference>
<sequence length="283" mass="29887">MTTLITGATGNVGRLLVADLVARGVDLRALSRDPTKAALPDGVEVAEGDLSSAGGAVFDGVDTAFVFPADEGVDGFVERALDAGVQRFVVLSSLAVSERNARDGGSATAAHHRAVEHAVTSRTDAHIILRPGNFATNLLFWAFPIRSGYPVRIPYPTSSQVLIHEADVAAAAAEALSSPDSFGPIVELTGPASLTKIEQLGAISAAISREIPHIEIGPDEFRADMAQYMPSGIVEMLLRYWSETVDEPEVPLHSQLPEALASRIGGGTPLARWAQDHRSDFTG</sequence>
<dbReference type="InterPro" id="IPR036291">
    <property type="entry name" value="NAD(P)-bd_dom_sf"/>
</dbReference>
<dbReference type="EMBL" id="SSSM01000003">
    <property type="protein sequence ID" value="THG31678.1"/>
    <property type="molecule type" value="Genomic_DNA"/>
</dbReference>
<reference evidence="2 3" key="1">
    <citation type="submission" date="2019-04" db="EMBL/GenBank/DDBJ databases">
        <authorList>
            <person name="Jiang L."/>
        </authorList>
    </citation>
    <scope>NUCLEOTIDE SEQUENCE [LARGE SCALE GENOMIC DNA]</scope>
    <source>
        <strain evidence="2 3">YIM 131853</strain>
    </source>
</reference>
<accession>A0A4S4FN43</accession>
<feature type="domain" description="NAD(P)-binding" evidence="1">
    <location>
        <begin position="7"/>
        <end position="179"/>
    </location>
</feature>
<dbReference type="PANTHER" id="PTHR43162:SF1">
    <property type="entry name" value="PRESTALK A DIFFERENTIATION PROTEIN A"/>
    <property type="match status" value="1"/>
</dbReference>
<keyword evidence="3" id="KW-1185">Reference proteome</keyword>
<dbReference type="SUPFAM" id="SSF51735">
    <property type="entry name" value="NAD(P)-binding Rossmann-fold domains"/>
    <property type="match status" value="1"/>
</dbReference>
<dbReference type="RefSeq" id="WP_136426798.1">
    <property type="nucleotide sequence ID" value="NZ_SSSM01000003.1"/>
</dbReference>
<evidence type="ECO:0000313" key="2">
    <source>
        <dbReference type="EMBL" id="THG31678.1"/>
    </source>
</evidence>
<comment type="caution">
    <text evidence="2">The sequence shown here is derived from an EMBL/GenBank/DDBJ whole genome shotgun (WGS) entry which is preliminary data.</text>
</comment>
<evidence type="ECO:0000313" key="3">
    <source>
        <dbReference type="Proteomes" id="UP000309133"/>
    </source>
</evidence>